<dbReference type="PIRSF" id="PIRSF004977">
    <property type="entry name" value="UCP004977"/>
    <property type="match status" value="1"/>
</dbReference>
<evidence type="ECO:0000313" key="1">
    <source>
        <dbReference type="EMBL" id="UUX93461.1"/>
    </source>
</evidence>
<name>A0A9E7PR41_9EURY</name>
<dbReference type="AlphaFoldDB" id="A0A9E7PR41"/>
<dbReference type="KEGG" id="mend:L6E24_04890"/>
<dbReference type="RefSeq" id="WP_257743598.1">
    <property type="nucleotide sequence ID" value="NZ_CP096115.1"/>
</dbReference>
<sequence>MIQGVQIDLISSERLENLTSLEKIRMILEKVIDGNVIVLEKGLTPDEQSLLIETTMREIKPDGFAGIEMETYSSESGTHQKSGGLFSGLFGKKDHTSGRMTVIGPANQMKTLKKDKNLISAWVSSR</sequence>
<dbReference type="EMBL" id="CP096115">
    <property type="protein sequence ID" value="UUX93461.1"/>
    <property type="molecule type" value="Genomic_DNA"/>
</dbReference>
<proteinExistence type="predicted"/>
<dbReference type="Proteomes" id="UP001060368">
    <property type="component" value="Chromosome"/>
</dbReference>
<reference evidence="1" key="1">
    <citation type="submission" date="2022-04" db="EMBL/GenBank/DDBJ databases">
        <title>Complete genome of Methanoplanus endosymbiosus DSM 3599.</title>
        <authorList>
            <person name="Chen S.-C."/>
            <person name="You Y.-T."/>
            <person name="Zhou Y.-Z."/>
            <person name="Lai M.-C."/>
        </authorList>
    </citation>
    <scope>NUCLEOTIDE SEQUENCE</scope>
    <source>
        <strain evidence="1">DSM 3599</strain>
    </source>
</reference>
<accession>A0A9E7PR41</accession>
<dbReference type="GeneID" id="74307008"/>
<keyword evidence="2" id="KW-1185">Reference proteome</keyword>
<dbReference type="Pfam" id="PF09846">
    <property type="entry name" value="OapB"/>
    <property type="match status" value="1"/>
</dbReference>
<organism evidence="1 2">
    <name type="scientific">Methanoplanus endosymbiosus</name>
    <dbReference type="NCBI Taxonomy" id="33865"/>
    <lineage>
        <taxon>Archaea</taxon>
        <taxon>Methanobacteriati</taxon>
        <taxon>Methanobacteriota</taxon>
        <taxon>Stenosarchaea group</taxon>
        <taxon>Methanomicrobia</taxon>
        <taxon>Methanomicrobiales</taxon>
        <taxon>Methanomicrobiaceae</taxon>
        <taxon>Methanoplanus</taxon>
    </lineage>
</organism>
<gene>
    <name evidence="1" type="ORF">L6E24_04890</name>
</gene>
<dbReference type="InterPro" id="IPR012017">
    <property type="entry name" value="OapB-like"/>
</dbReference>
<evidence type="ECO:0000313" key="2">
    <source>
        <dbReference type="Proteomes" id="UP001060368"/>
    </source>
</evidence>
<protein>
    <submittedName>
        <fullName evidence="1">DUF2073 domain-containing protein</fullName>
    </submittedName>
</protein>